<organism evidence="1">
    <name type="scientific">uncultured Woeseiaceae bacterium</name>
    <dbReference type="NCBI Taxonomy" id="1983305"/>
    <lineage>
        <taxon>Bacteria</taxon>
        <taxon>Pseudomonadati</taxon>
        <taxon>Pseudomonadota</taxon>
        <taxon>Gammaproteobacteria</taxon>
        <taxon>Woeseiales</taxon>
        <taxon>Woeseiaceae</taxon>
        <taxon>environmental samples</taxon>
    </lineage>
</organism>
<accession>A0A7D9H5J2</accession>
<gene>
    <name evidence="1" type="ORF">JTBM06_V1_10030</name>
</gene>
<dbReference type="EMBL" id="LR633967">
    <property type="protein sequence ID" value="VUX55308.1"/>
    <property type="molecule type" value="Genomic_DNA"/>
</dbReference>
<reference evidence="1" key="1">
    <citation type="submission" date="2019-07" db="EMBL/GenBank/DDBJ databases">
        <authorList>
            <person name="Weber M."/>
            <person name="Kostadinov I."/>
            <person name="Kostadinov D I."/>
        </authorList>
    </citation>
    <scope>NUCLEOTIDE SEQUENCE</scope>
    <source>
        <strain evidence="1">Gfbio:sag-sample-m06:053724c1-46a9-4a36-b237-ea2bf867836b</strain>
    </source>
</reference>
<sequence length="129" mass="14324">MKPTEKEIKRIWKDGSFQLVQSSKKKVGYVKGPISLAWIQAAAQLPGKALHIAVACSYFSGLTRSKEVRLSNFAAKAFGIEKDAKLRGLKHLEERGLVDCIRRPGRSVVVRLKGNQVRLDTKYAPSSTN</sequence>
<evidence type="ECO:0000313" key="1">
    <source>
        <dbReference type="EMBL" id="VUX55308.1"/>
    </source>
</evidence>
<proteinExistence type="predicted"/>
<name>A0A7D9H5J2_9GAMM</name>
<evidence type="ECO:0008006" key="2">
    <source>
        <dbReference type="Google" id="ProtNLM"/>
    </source>
</evidence>
<protein>
    <recommendedName>
        <fullName evidence="2">Helix-turn-helix domain-containing protein</fullName>
    </recommendedName>
</protein>
<dbReference type="AlphaFoldDB" id="A0A7D9H5J2"/>